<dbReference type="PANTHER" id="PTHR11527">
    <property type="entry name" value="HEAT-SHOCK PROTEIN 20 FAMILY MEMBER"/>
    <property type="match status" value="1"/>
</dbReference>
<evidence type="ECO:0000259" key="3">
    <source>
        <dbReference type="PROSITE" id="PS01031"/>
    </source>
</evidence>
<evidence type="ECO:0000256" key="2">
    <source>
        <dbReference type="RuleBase" id="RU003616"/>
    </source>
</evidence>
<accession>A0A917JTA3</accession>
<dbReference type="CDD" id="cd06464">
    <property type="entry name" value="ACD_sHsps-like"/>
    <property type="match status" value="1"/>
</dbReference>
<evidence type="ECO:0000313" key="4">
    <source>
        <dbReference type="EMBL" id="GGI85961.1"/>
    </source>
</evidence>
<comment type="similarity">
    <text evidence="1 2">Belongs to the small heat shock protein (HSP20) family.</text>
</comment>
<proteinExistence type="inferred from homology"/>
<reference evidence="4" key="2">
    <citation type="submission" date="2020-09" db="EMBL/GenBank/DDBJ databases">
        <authorList>
            <person name="Sun Q."/>
            <person name="Ohkuma M."/>
        </authorList>
    </citation>
    <scope>NUCLEOTIDE SEQUENCE</scope>
    <source>
        <strain evidence="4">JCM 13919</strain>
    </source>
</reference>
<dbReference type="Gene3D" id="2.60.40.790">
    <property type="match status" value="1"/>
</dbReference>
<dbReference type="InterPro" id="IPR008978">
    <property type="entry name" value="HSP20-like_chaperone"/>
</dbReference>
<feature type="domain" description="SHSP" evidence="3">
    <location>
        <begin position="33"/>
        <end position="145"/>
    </location>
</feature>
<dbReference type="InterPro" id="IPR002068">
    <property type="entry name" value="A-crystallin/Hsp20_dom"/>
</dbReference>
<name>A0A917JTA3_9GAMM</name>
<dbReference type="OrthoDB" id="9792695at2"/>
<dbReference type="EMBL" id="BMOB01000005">
    <property type="protein sequence ID" value="GGI85961.1"/>
    <property type="molecule type" value="Genomic_DNA"/>
</dbReference>
<dbReference type="Pfam" id="PF00011">
    <property type="entry name" value="HSP20"/>
    <property type="match status" value="1"/>
</dbReference>
<gene>
    <name evidence="4" type="ORF">GCM10007966_13210</name>
</gene>
<organism evidence="4 5">
    <name type="scientific">Legionella impletisoli</name>
    <dbReference type="NCBI Taxonomy" id="343510"/>
    <lineage>
        <taxon>Bacteria</taxon>
        <taxon>Pseudomonadati</taxon>
        <taxon>Pseudomonadota</taxon>
        <taxon>Gammaproteobacteria</taxon>
        <taxon>Legionellales</taxon>
        <taxon>Legionellaceae</taxon>
        <taxon>Legionella</taxon>
    </lineage>
</organism>
<dbReference type="SUPFAM" id="SSF49764">
    <property type="entry name" value="HSP20-like chaperones"/>
    <property type="match status" value="1"/>
</dbReference>
<dbReference type="PROSITE" id="PS01031">
    <property type="entry name" value="SHSP"/>
    <property type="match status" value="1"/>
</dbReference>
<reference evidence="4" key="1">
    <citation type="journal article" date="2014" name="Int. J. Syst. Evol. Microbiol.">
        <title>Complete genome sequence of Corynebacterium casei LMG S-19264T (=DSM 44701T), isolated from a smear-ripened cheese.</title>
        <authorList>
            <consortium name="US DOE Joint Genome Institute (JGI-PGF)"/>
            <person name="Walter F."/>
            <person name="Albersmeier A."/>
            <person name="Kalinowski J."/>
            <person name="Ruckert C."/>
        </authorList>
    </citation>
    <scope>NUCLEOTIDE SEQUENCE</scope>
    <source>
        <strain evidence="4">JCM 13919</strain>
    </source>
</reference>
<comment type="caution">
    <text evidence="4">The sequence shown here is derived from an EMBL/GenBank/DDBJ whole genome shotgun (WGS) entry which is preliminary data.</text>
</comment>
<dbReference type="InterPro" id="IPR031107">
    <property type="entry name" value="Small_HSP"/>
</dbReference>
<dbReference type="AlphaFoldDB" id="A0A917JTA3"/>
<dbReference type="RefSeq" id="WP_131776737.1">
    <property type="nucleotide sequence ID" value="NZ_BMOB01000005.1"/>
</dbReference>
<keyword evidence="5" id="KW-1185">Reference proteome</keyword>
<sequence>MSIMKREQQGWPRDYLSTVLNEVLRPFNFEEEAETTLWSPAVDIREEKDKYIVKADIPGVEKDDIHLSLENNMLTIKGERRYEKKEEKEGFSRIERVQGQFYRRFALPETTDESKIKASYKKGVLEVTIPKKANEKAKKINVKIED</sequence>
<protein>
    <submittedName>
        <fullName evidence="4">Heat-shock protein</fullName>
    </submittedName>
</protein>
<evidence type="ECO:0000256" key="1">
    <source>
        <dbReference type="PROSITE-ProRule" id="PRU00285"/>
    </source>
</evidence>
<dbReference type="Proteomes" id="UP000630149">
    <property type="component" value="Unassembled WGS sequence"/>
</dbReference>
<evidence type="ECO:0000313" key="5">
    <source>
        <dbReference type="Proteomes" id="UP000630149"/>
    </source>
</evidence>